<dbReference type="PANTHER" id="PTHR30383:SF5">
    <property type="entry name" value="SGNH HYDROLASE-TYPE ESTERASE DOMAIN-CONTAINING PROTEIN"/>
    <property type="match status" value="1"/>
</dbReference>
<dbReference type="Pfam" id="PF13472">
    <property type="entry name" value="Lipase_GDSL_2"/>
    <property type="match status" value="1"/>
</dbReference>
<keyword evidence="2" id="KW-0378">Hydrolase</keyword>
<sequence length="220" mass="24741">MLFAQEDKLVLIGDSITDCGRKRPYGEGRNDAYGTGYVSAINALLQSTYPELKLRLINTGISGNTVRDLQDRWETDVLDLKPDWVSIMIGINDVWRQFDQPQITESHVYLEEYRDTLEALIQVTKPQVKGIILMTPFYIEPNPEDAMRQAMDQYGQVIKEAAAKHGTVLIDVQAALEPLLAHRYPAALAWDRVHPDLTGHMAIARAFLEGVGFSWNGAAR</sequence>
<gene>
    <name evidence="2" type="ORF">WMW72_02935</name>
</gene>
<dbReference type="InterPro" id="IPR013830">
    <property type="entry name" value="SGNH_hydro"/>
</dbReference>
<evidence type="ECO:0000313" key="3">
    <source>
        <dbReference type="Proteomes" id="UP001469365"/>
    </source>
</evidence>
<comment type="caution">
    <text evidence="2">The sequence shown here is derived from an EMBL/GenBank/DDBJ whole genome shotgun (WGS) entry which is preliminary data.</text>
</comment>
<feature type="domain" description="SGNH hydrolase-type esterase" evidence="1">
    <location>
        <begin position="11"/>
        <end position="200"/>
    </location>
</feature>
<evidence type="ECO:0000313" key="2">
    <source>
        <dbReference type="EMBL" id="MEK8126856.1"/>
    </source>
</evidence>
<dbReference type="RefSeq" id="WP_341413900.1">
    <property type="nucleotide sequence ID" value="NZ_JBBPCC010000001.1"/>
</dbReference>
<dbReference type="CDD" id="cd01834">
    <property type="entry name" value="SGNH_hydrolase_like_2"/>
    <property type="match status" value="1"/>
</dbReference>
<dbReference type="InterPro" id="IPR036514">
    <property type="entry name" value="SGNH_hydro_sf"/>
</dbReference>
<dbReference type="GO" id="GO:0016787">
    <property type="term" value="F:hydrolase activity"/>
    <property type="evidence" value="ECO:0007669"/>
    <property type="project" value="UniProtKB-KW"/>
</dbReference>
<dbReference type="EMBL" id="JBBPCC010000001">
    <property type="protein sequence ID" value="MEK8126856.1"/>
    <property type="molecule type" value="Genomic_DNA"/>
</dbReference>
<dbReference type="EC" id="3.1.-.-" evidence="2"/>
<accession>A0ABU9DF02</accession>
<dbReference type="Proteomes" id="UP001469365">
    <property type="component" value="Unassembled WGS sequence"/>
</dbReference>
<dbReference type="SUPFAM" id="SSF52266">
    <property type="entry name" value="SGNH hydrolase"/>
    <property type="match status" value="1"/>
</dbReference>
<dbReference type="Gene3D" id="3.40.50.1110">
    <property type="entry name" value="SGNH hydrolase"/>
    <property type="match status" value="1"/>
</dbReference>
<proteinExistence type="predicted"/>
<reference evidence="2 3" key="1">
    <citation type="submission" date="2024-04" db="EMBL/GenBank/DDBJ databases">
        <title>draft genome sequnece of Paenibacillus filicis.</title>
        <authorList>
            <person name="Kim D.-U."/>
        </authorList>
    </citation>
    <scope>NUCLEOTIDE SEQUENCE [LARGE SCALE GENOMIC DNA]</scope>
    <source>
        <strain evidence="2 3">KACC14197</strain>
    </source>
</reference>
<organism evidence="2 3">
    <name type="scientific">Paenibacillus filicis</name>
    <dbReference type="NCBI Taxonomy" id="669464"/>
    <lineage>
        <taxon>Bacteria</taxon>
        <taxon>Bacillati</taxon>
        <taxon>Bacillota</taxon>
        <taxon>Bacilli</taxon>
        <taxon>Bacillales</taxon>
        <taxon>Paenibacillaceae</taxon>
        <taxon>Paenibacillus</taxon>
    </lineage>
</organism>
<evidence type="ECO:0000259" key="1">
    <source>
        <dbReference type="Pfam" id="PF13472"/>
    </source>
</evidence>
<name>A0ABU9DF02_9BACL</name>
<protein>
    <submittedName>
        <fullName evidence="2">SGNH/GDSL hydrolase family protein</fullName>
        <ecNumber evidence="2">3.1.-.-</ecNumber>
    </submittedName>
</protein>
<dbReference type="PANTHER" id="PTHR30383">
    <property type="entry name" value="THIOESTERASE 1/PROTEASE 1/LYSOPHOSPHOLIPASE L1"/>
    <property type="match status" value="1"/>
</dbReference>
<dbReference type="InterPro" id="IPR051532">
    <property type="entry name" value="Ester_Hydrolysis_Enzymes"/>
</dbReference>
<keyword evidence="3" id="KW-1185">Reference proteome</keyword>